<name>A0A5M6A3V4_9BACE</name>
<proteinExistence type="predicted"/>
<accession>A0A5M6A3V4</accession>
<organism evidence="1 2">
    <name type="scientific">Bacteroides cellulosilyticus</name>
    <dbReference type="NCBI Taxonomy" id="246787"/>
    <lineage>
        <taxon>Bacteria</taxon>
        <taxon>Pseudomonadati</taxon>
        <taxon>Bacteroidota</taxon>
        <taxon>Bacteroidia</taxon>
        <taxon>Bacteroidales</taxon>
        <taxon>Bacteroidaceae</taxon>
        <taxon>Bacteroides</taxon>
    </lineage>
</organism>
<reference evidence="1 2" key="1">
    <citation type="journal article" date="2019" name="Nat. Med.">
        <title>A library of human gut bacterial isolates paired with longitudinal multiomics data enables mechanistic microbiome research.</title>
        <authorList>
            <person name="Poyet M."/>
            <person name="Groussin M."/>
            <person name="Gibbons S.M."/>
            <person name="Avila-Pacheco J."/>
            <person name="Jiang X."/>
            <person name="Kearney S.M."/>
            <person name="Perrotta A.R."/>
            <person name="Berdy B."/>
            <person name="Zhao S."/>
            <person name="Lieberman T.D."/>
            <person name="Swanson P.K."/>
            <person name="Smith M."/>
            <person name="Roesemann S."/>
            <person name="Alexander J.E."/>
            <person name="Rich S.A."/>
            <person name="Livny J."/>
            <person name="Vlamakis H."/>
            <person name="Clish C."/>
            <person name="Bullock K."/>
            <person name="Deik A."/>
            <person name="Scott J."/>
            <person name="Pierce K.A."/>
            <person name="Xavier R.J."/>
            <person name="Alm E.J."/>
        </authorList>
    </citation>
    <scope>NUCLEOTIDE SEQUENCE [LARGE SCALE GENOMIC DNA]</scope>
    <source>
        <strain evidence="1 2">BIOML-A7</strain>
    </source>
</reference>
<dbReference type="RefSeq" id="WP_007213559.1">
    <property type="nucleotide sequence ID" value="NZ_JAFEKG010000001.1"/>
</dbReference>
<comment type="caution">
    <text evidence="1">The sequence shown here is derived from an EMBL/GenBank/DDBJ whole genome shotgun (WGS) entry which is preliminary data.</text>
</comment>
<dbReference type="AlphaFoldDB" id="A0A5M6A3V4"/>
<dbReference type="Proteomes" id="UP000325055">
    <property type="component" value="Unassembled WGS sequence"/>
</dbReference>
<protein>
    <submittedName>
        <fullName evidence="1">Uncharacterized protein</fullName>
    </submittedName>
</protein>
<gene>
    <name evidence="1" type="ORF">F2Y86_26935</name>
</gene>
<dbReference type="EMBL" id="VVYW01000044">
    <property type="protein sequence ID" value="KAA5401967.1"/>
    <property type="molecule type" value="Genomic_DNA"/>
</dbReference>
<evidence type="ECO:0000313" key="1">
    <source>
        <dbReference type="EMBL" id="KAA5401967.1"/>
    </source>
</evidence>
<sequence length="84" mass="9575">MATMNLYAELLSELGTIGNDESLLRKVLSAVKALKKEKETRHTEPPCCYTAEQVKQRLKLTRDDALHARGISQEEAERLMEEMI</sequence>
<evidence type="ECO:0000313" key="2">
    <source>
        <dbReference type="Proteomes" id="UP000325055"/>
    </source>
</evidence>